<sequence length="334" mass="36423">MEPGPVPASLALQVTTTTPRLMSLFPHAGLLTHRLDPVHDALQQHQRGFSKSEKGGGGDIQRTRTNAIKLLVPALAQTTSQCVRSPMPNEGLAPRSGCDEPLTRMHLCQTGVFFTSILEQVSRHLVRFLTLGRRAANTIESGEIAPVSQDCAMMTDRTEIECTKSNAPPVHAYSVQVIVSFLTWQLITDIPPELYNMSLFPIASQTLPCPDDPAREGLMRFARRTTLINPVHRLHETSKFPIGDNALLVRVQIPISCNYASSPAGFGHLRTTIQILATANTGNLSHAFRVNPAYLVAQPTREGKSPGLSAITSYQALALAQRPVVAFLVQHSTN</sequence>
<dbReference type="AlphaFoldDB" id="A0A0F9X7E7"/>
<protein>
    <submittedName>
        <fullName evidence="1">Uncharacterized protein</fullName>
    </submittedName>
</protein>
<accession>A0A0F9X7E7</accession>
<name>A0A0F9X7E7_TRIHA</name>
<comment type="caution">
    <text evidence="1">The sequence shown here is derived from an EMBL/GenBank/DDBJ whole genome shotgun (WGS) entry which is preliminary data.</text>
</comment>
<reference evidence="2" key="1">
    <citation type="journal article" date="2015" name="Genome Announc.">
        <title>Draft whole-genome sequence of the biocontrol agent Trichoderma harzianum T6776.</title>
        <authorList>
            <person name="Baroncelli R."/>
            <person name="Piaggeschi G."/>
            <person name="Fiorini L."/>
            <person name="Bertolini E."/>
            <person name="Zapparata A."/>
            <person name="Pe M.E."/>
            <person name="Sarrocco S."/>
            <person name="Vannacci G."/>
        </authorList>
    </citation>
    <scope>NUCLEOTIDE SEQUENCE [LARGE SCALE GENOMIC DNA]</scope>
    <source>
        <strain evidence="2">T6776</strain>
    </source>
</reference>
<organism evidence="1 2">
    <name type="scientific">Trichoderma harzianum</name>
    <name type="common">Hypocrea lixii</name>
    <dbReference type="NCBI Taxonomy" id="5544"/>
    <lineage>
        <taxon>Eukaryota</taxon>
        <taxon>Fungi</taxon>
        <taxon>Dikarya</taxon>
        <taxon>Ascomycota</taxon>
        <taxon>Pezizomycotina</taxon>
        <taxon>Sordariomycetes</taxon>
        <taxon>Hypocreomycetidae</taxon>
        <taxon>Hypocreales</taxon>
        <taxon>Hypocreaceae</taxon>
        <taxon>Trichoderma</taxon>
    </lineage>
</organism>
<proteinExistence type="predicted"/>
<dbReference type="EMBL" id="JOKZ01000747">
    <property type="protein sequence ID" value="KKO96747.1"/>
    <property type="molecule type" value="Genomic_DNA"/>
</dbReference>
<evidence type="ECO:0000313" key="1">
    <source>
        <dbReference type="EMBL" id="KKO96747.1"/>
    </source>
</evidence>
<gene>
    <name evidence="1" type="ORF">THAR02_11148</name>
</gene>
<dbReference type="Proteomes" id="UP000034112">
    <property type="component" value="Unassembled WGS sequence"/>
</dbReference>
<dbReference type="OrthoDB" id="10688005at2759"/>
<evidence type="ECO:0000313" key="2">
    <source>
        <dbReference type="Proteomes" id="UP000034112"/>
    </source>
</evidence>